<dbReference type="PROSITE" id="PS50805">
    <property type="entry name" value="KRAB"/>
    <property type="match status" value="1"/>
</dbReference>
<dbReference type="InterPro" id="IPR036051">
    <property type="entry name" value="KRAB_dom_sf"/>
</dbReference>
<accession>A0A6P6EUK2</accession>
<dbReference type="InterPro" id="IPR050169">
    <property type="entry name" value="Krueppel_C2H2_ZnF"/>
</dbReference>
<dbReference type="GO" id="GO:0006355">
    <property type="term" value="P:regulation of DNA-templated transcription"/>
    <property type="evidence" value="ECO:0007669"/>
    <property type="project" value="InterPro"/>
</dbReference>
<dbReference type="PANTHER" id="PTHR23232:SF142">
    <property type="entry name" value="GASTRULA ZINC FINGER PROTEIN XLCGF57.1-LIKE-RELATED"/>
    <property type="match status" value="1"/>
</dbReference>
<dbReference type="RefSeq" id="XP_023576014.1">
    <property type="nucleotide sequence ID" value="XM_023720246.1"/>
</dbReference>
<organism evidence="2 3">
    <name type="scientific">Octodon degus</name>
    <name type="common">Degu</name>
    <name type="synonym">Sciurus degus</name>
    <dbReference type="NCBI Taxonomy" id="10160"/>
    <lineage>
        <taxon>Eukaryota</taxon>
        <taxon>Metazoa</taxon>
        <taxon>Chordata</taxon>
        <taxon>Craniata</taxon>
        <taxon>Vertebrata</taxon>
        <taxon>Euteleostomi</taxon>
        <taxon>Mammalia</taxon>
        <taxon>Eutheria</taxon>
        <taxon>Euarchontoglires</taxon>
        <taxon>Glires</taxon>
        <taxon>Rodentia</taxon>
        <taxon>Hystricomorpha</taxon>
        <taxon>Octodontidae</taxon>
        <taxon>Octodon</taxon>
    </lineage>
</organism>
<dbReference type="CDD" id="cd07765">
    <property type="entry name" value="KRAB_A-box"/>
    <property type="match status" value="1"/>
</dbReference>
<proteinExistence type="predicted"/>
<evidence type="ECO:0000259" key="1">
    <source>
        <dbReference type="PROSITE" id="PS50805"/>
    </source>
</evidence>
<dbReference type="GeneID" id="101586261"/>
<gene>
    <name evidence="3" type="primary">Znf333</name>
</gene>
<dbReference type="PANTHER" id="PTHR23232">
    <property type="entry name" value="KRAB DOMAIN C2H2 ZINC FINGER"/>
    <property type="match status" value="1"/>
</dbReference>
<dbReference type="AlphaFoldDB" id="A0A6P6EUK2"/>
<dbReference type="InterPro" id="IPR001909">
    <property type="entry name" value="KRAB"/>
</dbReference>
<protein>
    <submittedName>
        <fullName evidence="3">Zinc finger protein 333 isoform X2</fullName>
    </submittedName>
</protein>
<evidence type="ECO:0000313" key="3">
    <source>
        <dbReference type="RefSeq" id="XP_023576014.1"/>
    </source>
</evidence>
<dbReference type="SMART" id="SM00349">
    <property type="entry name" value="KRAB"/>
    <property type="match status" value="1"/>
</dbReference>
<dbReference type="CTD" id="84449"/>
<keyword evidence="2" id="KW-1185">Reference proteome</keyword>
<sequence length="187" mass="20899">MWLWGSSRSGRCWMVCRGACGPGQTQDPGLHGFGIPTQRQRAGFSSGEFGKPIIEEHAHALPAQDSTCLQVEEAGAHGSPAPCSWKPLTFTDVAVMFSPEEWVFLDSAQRSLYRDVMLENYSNLASIDQLCKTSTVSYMEKREELWSIKRGIFSEPQLQPQESIASQDIFAEILSIGRKRENRGDNQ</sequence>
<evidence type="ECO:0000313" key="2">
    <source>
        <dbReference type="Proteomes" id="UP000515203"/>
    </source>
</evidence>
<feature type="domain" description="KRAB" evidence="1">
    <location>
        <begin position="88"/>
        <end position="158"/>
    </location>
</feature>
<dbReference type="SUPFAM" id="SSF109640">
    <property type="entry name" value="KRAB domain (Kruppel-associated box)"/>
    <property type="match status" value="1"/>
</dbReference>
<dbReference type="Gene3D" id="6.10.140.140">
    <property type="match status" value="1"/>
</dbReference>
<dbReference type="Pfam" id="PF01352">
    <property type="entry name" value="KRAB"/>
    <property type="match status" value="1"/>
</dbReference>
<name>A0A6P6EUK2_OCTDE</name>
<dbReference type="Proteomes" id="UP000515203">
    <property type="component" value="Unplaced"/>
</dbReference>
<reference evidence="3" key="1">
    <citation type="submission" date="2025-08" db="UniProtKB">
        <authorList>
            <consortium name="RefSeq"/>
        </authorList>
    </citation>
    <scope>IDENTIFICATION</scope>
</reference>